<gene>
    <name evidence="3" type="ORF">RBATCC27255_00300</name>
</gene>
<feature type="compositionally biased region" description="Low complexity" evidence="1">
    <location>
        <begin position="293"/>
        <end position="308"/>
    </location>
</feature>
<evidence type="ECO:0000313" key="3">
    <source>
        <dbReference type="EMBL" id="PKD32352.1"/>
    </source>
</evidence>
<dbReference type="RefSeq" id="WP_101028427.1">
    <property type="nucleotide sequence ID" value="NZ_CABMMZ010000026.1"/>
</dbReference>
<evidence type="ECO:0000256" key="1">
    <source>
        <dbReference type="SAM" id="MobiDB-lite"/>
    </source>
</evidence>
<reference evidence="3" key="1">
    <citation type="journal article" date="2018" name="Environ. Microbiol.">
        <title>Sporulation capability and amylosome conservation among diverse human colonic and rumen isolates of the keystone starch-degrader Ruminococcus bromii.</title>
        <authorList>
            <person name="Mukhopadhya I."/>
            <person name="Morais S."/>
            <person name="Laverde-Gomez J."/>
            <person name="Sheridan P.O."/>
            <person name="Walker A.W."/>
            <person name="Kelly W."/>
            <person name="Klieve A.V."/>
            <person name="Ouwerkerk D."/>
            <person name="Duncan S.H."/>
            <person name="Louis P."/>
            <person name="Koropatkin N."/>
            <person name="Cockburn D."/>
            <person name="Kibler R."/>
            <person name="Cooper P.J."/>
            <person name="Sandoval C."/>
            <person name="Crost E."/>
            <person name="Juge N."/>
            <person name="Bayer E.A."/>
            <person name="Flint H.J."/>
        </authorList>
    </citation>
    <scope>NUCLEOTIDE SEQUENCE [LARGE SCALE GENOMIC DNA]</scope>
    <source>
        <strain evidence="3">ATCC 27255</strain>
    </source>
</reference>
<feature type="region of interest" description="Disordered" evidence="1">
    <location>
        <begin position="293"/>
        <end position="320"/>
    </location>
</feature>
<protein>
    <submittedName>
        <fullName evidence="3">Putative membrane protein</fullName>
    </submittedName>
</protein>
<organism evidence="3 4">
    <name type="scientific">Ruminococcus bromii</name>
    <dbReference type="NCBI Taxonomy" id="40518"/>
    <lineage>
        <taxon>Bacteria</taxon>
        <taxon>Bacillati</taxon>
        <taxon>Bacillota</taxon>
        <taxon>Clostridia</taxon>
        <taxon>Eubacteriales</taxon>
        <taxon>Oscillospiraceae</taxon>
        <taxon>Ruminococcus</taxon>
    </lineage>
</organism>
<sequence length="439" mass="49777">MRRCPKCGFPLNEKDKYCENCGEDCSAVEDSEVNEVVSPDEEKEKLKRQWKIGGIVFGVVALVFAAILALVLFVPHSSSSSNTNTKTKSSLTEPTTVDNSIDGKGYYYFDNKFNEETVDKFMSAFDDVGSMGDLGIGVEFDDFKYQQDYLLLGKKVSQYMQVDFNGKTGTILFLDDENNVVAYSLTFVSSLLNDITTDDVYKKKQTVGRLASWLYALSDYKSYNSCEKVAKYFISEMLDEDNKLIPCLYYNGYTMLCNGNANQIALNFFVTDSDFIERHGIDKGTSSIFQAVTESTTTEPTTDVTTTEESSDAKPDKVNDSEIEKAEELLKEEPYGIDDHSDTYLEENGVDVDEYHNRLNVYDAIHYYLSDVTLDAQRNEDGSITMKYTGMHTVFGEGEYITYIVNIENKTVYYDSASYDWLLDQDFYATDVYNDLVSY</sequence>
<feature type="transmembrane region" description="Helical" evidence="2">
    <location>
        <begin position="52"/>
        <end position="74"/>
    </location>
</feature>
<name>A0A2N0UZD9_9FIRM</name>
<dbReference type="AlphaFoldDB" id="A0A2N0UZD9"/>
<dbReference type="Proteomes" id="UP000233425">
    <property type="component" value="Unassembled WGS sequence"/>
</dbReference>
<dbReference type="EMBL" id="NNSR01000026">
    <property type="protein sequence ID" value="PKD32352.1"/>
    <property type="molecule type" value="Genomic_DNA"/>
</dbReference>
<comment type="caution">
    <text evidence="3">The sequence shown here is derived from an EMBL/GenBank/DDBJ whole genome shotgun (WGS) entry which is preliminary data.</text>
</comment>
<evidence type="ECO:0000313" key="4">
    <source>
        <dbReference type="Proteomes" id="UP000233425"/>
    </source>
</evidence>
<feature type="compositionally biased region" description="Basic and acidic residues" evidence="1">
    <location>
        <begin position="311"/>
        <end position="320"/>
    </location>
</feature>
<keyword evidence="2" id="KW-0812">Transmembrane</keyword>
<accession>A0A2N0UZD9</accession>
<keyword evidence="2" id="KW-0472">Membrane</keyword>
<keyword evidence="2" id="KW-1133">Transmembrane helix</keyword>
<keyword evidence="4" id="KW-1185">Reference proteome</keyword>
<proteinExistence type="predicted"/>
<evidence type="ECO:0000256" key="2">
    <source>
        <dbReference type="SAM" id="Phobius"/>
    </source>
</evidence>